<dbReference type="OMA" id="VQDKLIW"/>
<dbReference type="PROSITE" id="PS51722">
    <property type="entry name" value="G_TR_2"/>
    <property type="match status" value="1"/>
</dbReference>
<dbReference type="InParanoid" id="K7K2H4"/>
<keyword evidence="1" id="KW-0150">Chloroplast</keyword>
<evidence type="ECO:0000256" key="1">
    <source>
        <dbReference type="ARBA" id="ARBA00022528"/>
    </source>
</evidence>
<dbReference type="Pfam" id="PF00009">
    <property type="entry name" value="GTP_EFTU"/>
    <property type="match status" value="1"/>
</dbReference>
<sequence length="195" mass="21855">MAVAFMEEISDISIQHQVQDKLIWKADINIIDTPGHVDFTIEVERALRVLDGAILVLCSVGGVQSQSITVDRQMRRYEVPRLAFINKLDRMGADPWKVLNQARSKLRHHSAAIQVPIGLEDDFKGLVDLVQLKAFYFHGSNGENVVAEEVPADMEALVEEKRRELIETVSEVDDKLAEAFLGDETISAADLEVCR</sequence>
<evidence type="ECO:0000313" key="7">
    <source>
        <dbReference type="Proteomes" id="UP000008827"/>
    </source>
</evidence>
<dbReference type="InterPro" id="IPR005225">
    <property type="entry name" value="Small_GTP-bd"/>
</dbReference>
<dbReference type="HOGENOM" id="CLU_1398580_0_0_1"/>
<evidence type="ECO:0000313" key="6">
    <source>
        <dbReference type="EnsemblPlants" id="KRH75282"/>
    </source>
</evidence>
<organism evidence="6">
    <name type="scientific">Glycine max</name>
    <name type="common">Soybean</name>
    <name type="synonym">Glycine hispida</name>
    <dbReference type="NCBI Taxonomy" id="3847"/>
    <lineage>
        <taxon>Eukaryota</taxon>
        <taxon>Viridiplantae</taxon>
        <taxon>Streptophyta</taxon>
        <taxon>Embryophyta</taxon>
        <taxon>Tracheophyta</taxon>
        <taxon>Spermatophyta</taxon>
        <taxon>Magnoliopsida</taxon>
        <taxon>eudicotyledons</taxon>
        <taxon>Gunneridae</taxon>
        <taxon>Pentapetalae</taxon>
        <taxon>rosids</taxon>
        <taxon>fabids</taxon>
        <taxon>Fabales</taxon>
        <taxon>Fabaceae</taxon>
        <taxon>Papilionoideae</taxon>
        <taxon>50 kb inversion clade</taxon>
        <taxon>NPAAA clade</taxon>
        <taxon>indigoferoid/millettioid clade</taxon>
        <taxon>Phaseoleae</taxon>
        <taxon>Glycine</taxon>
        <taxon>Glycine subgen. Soja</taxon>
    </lineage>
</organism>
<dbReference type="EnsemblPlants" id="KRH75282">
    <property type="protein sequence ID" value="KRH75282"/>
    <property type="gene ID" value="GLYMA_01G075300"/>
</dbReference>
<dbReference type="GO" id="GO:0003924">
    <property type="term" value="F:GTPase activity"/>
    <property type="evidence" value="ECO:0007669"/>
    <property type="project" value="InterPro"/>
</dbReference>
<dbReference type="SMR" id="K7K2H4"/>
<dbReference type="GO" id="GO:0003746">
    <property type="term" value="F:translation elongation factor activity"/>
    <property type="evidence" value="ECO:0007669"/>
    <property type="project" value="UniProtKB-KW"/>
</dbReference>
<proteinExistence type="predicted"/>
<protein>
    <recommendedName>
        <fullName evidence="4">Tr-type G domain-containing protein</fullName>
    </recommendedName>
</protein>
<dbReference type="EMBL" id="CM000834">
    <property type="protein sequence ID" value="KRH75282.1"/>
    <property type="molecule type" value="Genomic_DNA"/>
</dbReference>
<dbReference type="ExpressionAtlas" id="K7K2H4">
    <property type="expression patterns" value="baseline and differential"/>
</dbReference>
<dbReference type="OrthoDB" id="198619at2759"/>
<dbReference type="InterPro" id="IPR027417">
    <property type="entry name" value="P-loop_NTPase"/>
</dbReference>
<dbReference type="Proteomes" id="UP000008827">
    <property type="component" value="Chromosome 1"/>
</dbReference>
<reference evidence="6" key="2">
    <citation type="submission" date="2018-02" db="UniProtKB">
        <authorList>
            <consortium name="EnsemblPlants"/>
        </authorList>
    </citation>
    <scope>IDENTIFICATION</scope>
    <source>
        <strain evidence="6">Williams 82</strain>
    </source>
</reference>
<accession>K7K2H4</accession>
<dbReference type="PRINTS" id="PR00315">
    <property type="entry name" value="ELONGATNFCT"/>
</dbReference>
<keyword evidence="2" id="KW-0251">Elongation factor</keyword>
<keyword evidence="3" id="KW-0648">Protein biosynthesis</keyword>
<evidence type="ECO:0000256" key="2">
    <source>
        <dbReference type="ARBA" id="ARBA00022768"/>
    </source>
</evidence>
<keyword evidence="1" id="KW-0934">Plastid</keyword>
<dbReference type="STRING" id="3847.K7K2H4"/>
<keyword evidence="7" id="KW-1185">Reference proteome</keyword>
<dbReference type="NCBIfam" id="TIGR00231">
    <property type="entry name" value="small_GTP"/>
    <property type="match status" value="1"/>
</dbReference>
<dbReference type="AlphaFoldDB" id="K7K2H4"/>
<dbReference type="PANTHER" id="PTHR43636:SF2">
    <property type="entry name" value="ELONGATION FACTOR G, MITOCHONDRIAL"/>
    <property type="match status" value="1"/>
</dbReference>
<dbReference type="eggNOG" id="KOG0465">
    <property type="taxonomic scope" value="Eukaryota"/>
</dbReference>
<dbReference type="GO" id="GO:0005525">
    <property type="term" value="F:GTP binding"/>
    <property type="evidence" value="ECO:0007669"/>
    <property type="project" value="InterPro"/>
</dbReference>
<feature type="domain" description="Tr-type G" evidence="4">
    <location>
        <begin position="1"/>
        <end position="166"/>
    </location>
</feature>
<evidence type="ECO:0000313" key="5">
    <source>
        <dbReference type="EMBL" id="KRH75282.1"/>
    </source>
</evidence>
<dbReference type="SUPFAM" id="SSF52540">
    <property type="entry name" value="P-loop containing nucleoside triphosphate hydrolases"/>
    <property type="match status" value="1"/>
</dbReference>
<reference evidence="5 6" key="1">
    <citation type="journal article" date="2010" name="Nature">
        <title>Genome sequence of the palaeopolyploid soybean.</title>
        <authorList>
            <person name="Schmutz J."/>
            <person name="Cannon S.B."/>
            <person name="Schlueter J."/>
            <person name="Ma J."/>
            <person name="Mitros T."/>
            <person name="Nelson W."/>
            <person name="Hyten D.L."/>
            <person name="Song Q."/>
            <person name="Thelen J.J."/>
            <person name="Cheng J."/>
            <person name="Xu D."/>
            <person name="Hellsten U."/>
            <person name="May G.D."/>
            <person name="Yu Y."/>
            <person name="Sakurai T."/>
            <person name="Umezawa T."/>
            <person name="Bhattacharyya M.K."/>
            <person name="Sandhu D."/>
            <person name="Valliyodan B."/>
            <person name="Lindquist E."/>
            <person name="Peto M."/>
            <person name="Grant D."/>
            <person name="Shu S."/>
            <person name="Goodstein D."/>
            <person name="Barry K."/>
            <person name="Futrell-Griggs M."/>
            <person name="Abernathy B."/>
            <person name="Du J."/>
            <person name="Tian Z."/>
            <person name="Zhu L."/>
            <person name="Gill N."/>
            <person name="Joshi T."/>
            <person name="Libault M."/>
            <person name="Sethuraman A."/>
            <person name="Zhang X.-C."/>
            <person name="Shinozaki K."/>
            <person name="Nguyen H.T."/>
            <person name="Wing R.A."/>
            <person name="Cregan P."/>
            <person name="Specht J."/>
            <person name="Grimwood J."/>
            <person name="Rokhsar D."/>
            <person name="Stacey G."/>
            <person name="Shoemaker R.C."/>
            <person name="Jackson S.A."/>
        </authorList>
    </citation>
    <scope>NUCLEOTIDE SEQUENCE [LARGE SCALE GENOMIC DNA]</scope>
    <source>
        <strain evidence="6">cv. Williams 82</strain>
        <tissue evidence="5">Callus</tissue>
    </source>
</reference>
<evidence type="ECO:0000256" key="3">
    <source>
        <dbReference type="ARBA" id="ARBA00022917"/>
    </source>
</evidence>
<name>K7K2H4_SOYBN</name>
<reference evidence="5" key="3">
    <citation type="submission" date="2018-07" db="EMBL/GenBank/DDBJ databases">
        <title>WGS assembly of Glycine max.</title>
        <authorList>
            <person name="Schmutz J."/>
            <person name="Cannon S."/>
            <person name="Schlueter J."/>
            <person name="Ma J."/>
            <person name="Mitros T."/>
            <person name="Nelson W."/>
            <person name="Hyten D."/>
            <person name="Song Q."/>
            <person name="Thelen J."/>
            <person name="Cheng J."/>
            <person name="Xu D."/>
            <person name="Hellsten U."/>
            <person name="May G."/>
            <person name="Yu Y."/>
            <person name="Sakurai T."/>
            <person name="Umezawa T."/>
            <person name="Bhattacharyya M."/>
            <person name="Sandhu D."/>
            <person name="Valliyodan B."/>
            <person name="Lindquist E."/>
            <person name="Peto M."/>
            <person name="Grant D."/>
            <person name="Shu S."/>
            <person name="Goodstein D."/>
            <person name="Barry K."/>
            <person name="Futrell-Griggs M."/>
            <person name="Abernathy B."/>
            <person name="Du J."/>
            <person name="Tian Z."/>
            <person name="Zhu L."/>
            <person name="Gill N."/>
            <person name="Joshi T."/>
            <person name="Libault M."/>
            <person name="Sethuraman A."/>
            <person name="Zhang X."/>
            <person name="Shinozaki K."/>
            <person name="Nguyen H."/>
            <person name="Wing R."/>
            <person name="Cregan P."/>
            <person name="Specht J."/>
            <person name="Grimwood J."/>
            <person name="Rokhsar D."/>
            <person name="Stacey G."/>
            <person name="Shoemaker R."/>
            <person name="Jackson S."/>
        </authorList>
    </citation>
    <scope>NUCLEOTIDE SEQUENCE</scope>
    <source>
        <tissue evidence="5">Callus</tissue>
    </source>
</reference>
<evidence type="ECO:0000259" key="4">
    <source>
        <dbReference type="PROSITE" id="PS51722"/>
    </source>
</evidence>
<dbReference type="PaxDb" id="3847-GLYMA01G14733.1"/>
<dbReference type="PANTHER" id="PTHR43636">
    <property type="entry name" value="ELONGATION FACTOR G, MITOCHONDRIAL"/>
    <property type="match status" value="1"/>
</dbReference>
<gene>
    <name evidence="5" type="ORF">GLYMA_01G075300</name>
</gene>
<dbReference type="Gramene" id="KRH75282">
    <property type="protein sequence ID" value="KRH75282"/>
    <property type="gene ID" value="GLYMA_01G075300"/>
</dbReference>
<dbReference type="InterPro" id="IPR000795">
    <property type="entry name" value="T_Tr_GTP-bd_dom"/>
</dbReference>
<dbReference type="Gene3D" id="3.40.50.300">
    <property type="entry name" value="P-loop containing nucleotide triphosphate hydrolases"/>
    <property type="match status" value="1"/>
</dbReference>